<sequence length="396" mass="41009">MATFAVRAARMFDGTRLYGPSTVTVEDGRIARVDTTGAPPAQGVPVIDVGEDAFLLPGLIDAHVHLAFDASADPVAALVAADDAELLAKMRTAARRAVRVGITTVRDLGDRNYLSLALRTELADHPENGPDVLAAGPPITTPGGHCHFLGGQTESTTAALLAAVRERHERGCAVVKIMASGGNMTAGSAPPYDPQFSLAELRLVVDEAHRLGLPVAAHAHATSVIRDALDAGVDTIEHMSFMTEDGVDADPALLARIVASDTFVSPTVGYFDTGRPVAHPPAIASRLAGIEAAGRRLFELGAKVVPSTDAGIGTFKPHDVLPLAVAQLVAKGVPMLDVLAAVTSVAARACHVADHKGRISVGADADLLVTGDLLDDIGRISDVRAVIHAGVQVPTN</sequence>
<evidence type="ECO:0000313" key="3">
    <source>
        <dbReference type="Proteomes" id="UP001597053"/>
    </source>
</evidence>
<evidence type="ECO:0000313" key="2">
    <source>
        <dbReference type="EMBL" id="MFD0784212.1"/>
    </source>
</evidence>
<feature type="domain" description="Amidohydrolase-related" evidence="1">
    <location>
        <begin position="54"/>
        <end position="375"/>
    </location>
</feature>
<dbReference type="Gene3D" id="2.30.40.10">
    <property type="entry name" value="Urease, subunit C, domain 1"/>
    <property type="match status" value="1"/>
</dbReference>
<dbReference type="EMBL" id="JBHTHM010000344">
    <property type="protein sequence ID" value="MFD0784212.1"/>
    <property type="molecule type" value="Genomic_DNA"/>
</dbReference>
<dbReference type="Pfam" id="PF01979">
    <property type="entry name" value="Amidohydro_1"/>
    <property type="match status" value="1"/>
</dbReference>
<dbReference type="PANTHER" id="PTHR43135">
    <property type="entry name" value="ALPHA-D-RIBOSE 1-METHYLPHOSPHONATE 5-TRIPHOSPHATE DIPHOSPHATASE"/>
    <property type="match status" value="1"/>
</dbReference>
<accession>A0ABW2ZZZ7</accession>
<dbReference type="SUPFAM" id="SSF51556">
    <property type="entry name" value="Metallo-dependent hydrolases"/>
    <property type="match status" value="1"/>
</dbReference>
<organism evidence="2 3">
    <name type="scientific">Micromonospora azadirachtae</name>
    <dbReference type="NCBI Taxonomy" id="1970735"/>
    <lineage>
        <taxon>Bacteria</taxon>
        <taxon>Bacillati</taxon>
        <taxon>Actinomycetota</taxon>
        <taxon>Actinomycetes</taxon>
        <taxon>Micromonosporales</taxon>
        <taxon>Micromonosporaceae</taxon>
        <taxon>Micromonospora</taxon>
    </lineage>
</organism>
<dbReference type="Proteomes" id="UP001597053">
    <property type="component" value="Unassembled WGS sequence"/>
</dbReference>
<dbReference type="InterPro" id="IPR011059">
    <property type="entry name" value="Metal-dep_hydrolase_composite"/>
</dbReference>
<gene>
    <name evidence="2" type="ORF">ACFQZ8_09830</name>
</gene>
<dbReference type="Gene3D" id="3.20.20.140">
    <property type="entry name" value="Metal-dependent hydrolases"/>
    <property type="match status" value="1"/>
</dbReference>
<protein>
    <submittedName>
        <fullName evidence="2">Amidohydrolase family protein</fullName>
    </submittedName>
</protein>
<dbReference type="SUPFAM" id="SSF51338">
    <property type="entry name" value="Composite domain of metallo-dependent hydrolases"/>
    <property type="match status" value="1"/>
</dbReference>
<dbReference type="PANTHER" id="PTHR43135:SF3">
    <property type="entry name" value="ALPHA-D-RIBOSE 1-METHYLPHOSPHONATE 5-TRIPHOSPHATE DIPHOSPHATASE"/>
    <property type="match status" value="1"/>
</dbReference>
<name>A0ABW2ZZZ7_9ACTN</name>
<proteinExistence type="predicted"/>
<dbReference type="InterPro" id="IPR051781">
    <property type="entry name" value="Metallo-dep_Hydrolase"/>
</dbReference>
<keyword evidence="3" id="KW-1185">Reference proteome</keyword>
<evidence type="ECO:0000259" key="1">
    <source>
        <dbReference type="Pfam" id="PF01979"/>
    </source>
</evidence>
<comment type="caution">
    <text evidence="2">The sequence shown here is derived from an EMBL/GenBank/DDBJ whole genome shotgun (WGS) entry which is preliminary data.</text>
</comment>
<dbReference type="InterPro" id="IPR032466">
    <property type="entry name" value="Metal_Hydrolase"/>
</dbReference>
<reference evidence="3" key="1">
    <citation type="journal article" date="2019" name="Int. J. Syst. Evol. Microbiol.">
        <title>The Global Catalogue of Microorganisms (GCM) 10K type strain sequencing project: providing services to taxonomists for standard genome sequencing and annotation.</title>
        <authorList>
            <consortium name="The Broad Institute Genomics Platform"/>
            <consortium name="The Broad Institute Genome Sequencing Center for Infectious Disease"/>
            <person name="Wu L."/>
            <person name="Ma J."/>
        </authorList>
    </citation>
    <scope>NUCLEOTIDE SEQUENCE [LARGE SCALE GENOMIC DNA]</scope>
    <source>
        <strain evidence="3">JCM 32148</strain>
    </source>
</reference>
<dbReference type="InterPro" id="IPR006680">
    <property type="entry name" value="Amidohydro-rel"/>
</dbReference>